<evidence type="ECO:0000313" key="8">
    <source>
        <dbReference type="Proteomes" id="UP000318995"/>
    </source>
</evidence>
<dbReference type="InterPro" id="IPR000719">
    <property type="entry name" value="Prot_kinase_dom"/>
</dbReference>
<dbReference type="InterPro" id="IPR008271">
    <property type="entry name" value="Ser/Thr_kinase_AS"/>
</dbReference>
<protein>
    <submittedName>
        <fullName evidence="7">Tubulin-like protein</fullName>
        <ecNumber evidence="7">2.7.11.1</ecNumber>
    </submittedName>
</protein>
<dbReference type="PANTHER" id="PTHR43289:SF34">
    <property type="entry name" value="SERINE_THREONINE-PROTEIN KINASE YBDM-RELATED"/>
    <property type="match status" value="1"/>
</dbReference>
<dbReference type="RefSeq" id="WP_146575215.1">
    <property type="nucleotide sequence ID" value="NZ_SJPH01000008.1"/>
</dbReference>
<keyword evidence="2" id="KW-0547">Nucleotide-binding</keyword>
<evidence type="ECO:0000313" key="7">
    <source>
        <dbReference type="EMBL" id="TWT41633.1"/>
    </source>
</evidence>
<dbReference type="GO" id="GO:0004674">
    <property type="term" value="F:protein serine/threonine kinase activity"/>
    <property type="evidence" value="ECO:0007669"/>
    <property type="project" value="UniProtKB-EC"/>
</dbReference>
<organism evidence="7 8">
    <name type="scientific">Botrimarina hoheduenensis</name>
    <dbReference type="NCBI Taxonomy" id="2528000"/>
    <lineage>
        <taxon>Bacteria</taxon>
        <taxon>Pseudomonadati</taxon>
        <taxon>Planctomycetota</taxon>
        <taxon>Planctomycetia</taxon>
        <taxon>Pirellulales</taxon>
        <taxon>Lacipirellulaceae</taxon>
        <taxon>Botrimarina</taxon>
    </lineage>
</organism>
<evidence type="ECO:0000256" key="1">
    <source>
        <dbReference type="ARBA" id="ARBA00022679"/>
    </source>
</evidence>
<dbReference type="Pfam" id="PF00069">
    <property type="entry name" value="Pkinase"/>
    <property type="match status" value="1"/>
</dbReference>
<dbReference type="CDD" id="cd14014">
    <property type="entry name" value="STKc_PknB_like"/>
    <property type="match status" value="1"/>
</dbReference>
<proteinExistence type="predicted"/>
<sequence>MTESHEQPKQQLAGYELIQRIGSGGYGEVWSASAPGGLQKAIKYVYGTDLDKRAQHEFKALEKIKQVRHPFLLSLERIEIVENRLLVVTELADGSLRDRLRECYQKGLPGIPREELLGYLEDAADALDYLATRHDLAHLDVKPENLLLVAGHVKVGDFGLVKHIGNMSQCSLVGGMTPTYAAPEVFRGSPGRQSDQYSLAILYQELLTGALPFNGANAAELTSQHLNQDPDLRSLPEADRFAIARALSKDPAHRYESASEFVRQLRSAVNWTGGAQDASSPVATQAVRSGTDFTSEWASSPTDEDSTESATPHRADRCNATEVFDEPGVPADARGGEIVFAVPTFEGGEAVDTPIPEYDPRSFYAQPTFVIGIGGTAGRVLRGLRASMTQHFGVAEPLRAFPLLLLDTDPAALGWATRGGEAGAGLCASDTVALPLRRPHAYRDRADSLLRWLGRRWLYNIPRSLTTEGIRPLGRLALVDHARRTFQRIRTVLQDAASEQAVIETEAATGQRFAHNKLRVYVVASISGGAGSGMSIDVAYAVRSLLEKLNIDDATVTGLMLHSTYRESTRCDLARVNAYSWLSEFERFRTSSAGFPGDSSCGLPAHKPGVAPFDHTYLVPLGERLDTAGYDIATRSVADYLFADVFTPAQRALDAWRAAPGTDAHALRSIAVTRRQARGREELSPLESDAARAVVRRWVGESIETNSAADAAAATTQTDQIVHGAVAFIGESQLEATTLAANCRCLIEAAIGGDARAYAQSLLDAGVNTASGLLQAMLTIDPATGRPSEIDGRPLGELVQPLRAKLATGISRWVLSRIDEPGEGLSGASRAAGWCRDYLRALAREVERVTVSIGAELQRRQDEAAKKSPEQVILLRMFELALDLVALEAAASVSRSLVGHVSEVDHELESIGKLLGRIESRLAEATIEAEADATPSASTELVEALRERLEADHLKPNGGLLATLATNQSVQELTSAITHAVRSVVSDFGSADEAAQTMGELQFAEAPLAEFGGRFCRLAVAPPAESLSPSCVEVLKNVTHVVSGQRESVLITELVGMSLPHVAADLISARRDYAAFAERVRTRRDISWIGVNETRAEGSVTNATNTSTWDSVPMDTAILR</sequence>
<evidence type="ECO:0000256" key="5">
    <source>
        <dbReference type="SAM" id="MobiDB-lite"/>
    </source>
</evidence>
<evidence type="ECO:0000256" key="2">
    <source>
        <dbReference type="ARBA" id="ARBA00022741"/>
    </source>
</evidence>
<comment type="caution">
    <text evidence="7">The sequence shown here is derived from an EMBL/GenBank/DDBJ whole genome shotgun (WGS) entry which is preliminary data.</text>
</comment>
<dbReference type="EC" id="2.7.11.1" evidence="7"/>
<dbReference type="SUPFAM" id="SSF56112">
    <property type="entry name" value="Protein kinase-like (PK-like)"/>
    <property type="match status" value="1"/>
</dbReference>
<dbReference type="Proteomes" id="UP000318995">
    <property type="component" value="Unassembled WGS sequence"/>
</dbReference>
<dbReference type="InterPro" id="IPR025904">
    <property type="entry name" value="Tubulin-like"/>
</dbReference>
<accession>A0A5C5VU14</accession>
<dbReference type="EMBL" id="SJPH01000008">
    <property type="protein sequence ID" value="TWT41633.1"/>
    <property type="molecule type" value="Genomic_DNA"/>
</dbReference>
<feature type="compositionally biased region" description="Polar residues" evidence="5">
    <location>
        <begin position="288"/>
        <end position="301"/>
    </location>
</feature>
<dbReference type="PANTHER" id="PTHR43289">
    <property type="entry name" value="MITOGEN-ACTIVATED PROTEIN KINASE KINASE KINASE 20-RELATED"/>
    <property type="match status" value="1"/>
</dbReference>
<keyword evidence="4" id="KW-0067">ATP-binding</keyword>
<dbReference type="Pfam" id="PF13809">
    <property type="entry name" value="Tubulin_2"/>
    <property type="match status" value="1"/>
</dbReference>
<keyword evidence="1 7" id="KW-0808">Transferase</keyword>
<keyword evidence="8" id="KW-1185">Reference proteome</keyword>
<feature type="domain" description="Protein kinase" evidence="6">
    <location>
        <begin position="15"/>
        <end position="269"/>
    </location>
</feature>
<evidence type="ECO:0000256" key="3">
    <source>
        <dbReference type="ARBA" id="ARBA00022777"/>
    </source>
</evidence>
<dbReference type="AlphaFoldDB" id="A0A5C5VU14"/>
<dbReference type="PROSITE" id="PS50011">
    <property type="entry name" value="PROTEIN_KINASE_DOM"/>
    <property type="match status" value="1"/>
</dbReference>
<dbReference type="OrthoDB" id="278998at2"/>
<name>A0A5C5VU14_9BACT</name>
<keyword evidence="3" id="KW-0418">Kinase</keyword>
<reference evidence="7 8" key="1">
    <citation type="submission" date="2019-02" db="EMBL/GenBank/DDBJ databases">
        <title>Deep-cultivation of Planctomycetes and their phenomic and genomic characterization uncovers novel biology.</title>
        <authorList>
            <person name="Wiegand S."/>
            <person name="Jogler M."/>
            <person name="Boedeker C."/>
            <person name="Pinto D."/>
            <person name="Vollmers J."/>
            <person name="Rivas-Marin E."/>
            <person name="Kohn T."/>
            <person name="Peeters S.H."/>
            <person name="Heuer A."/>
            <person name="Rast P."/>
            <person name="Oberbeckmann S."/>
            <person name="Bunk B."/>
            <person name="Jeske O."/>
            <person name="Meyerdierks A."/>
            <person name="Storesund J.E."/>
            <person name="Kallscheuer N."/>
            <person name="Luecker S."/>
            <person name="Lage O.M."/>
            <person name="Pohl T."/>
            <person name="Merkel B.J."/>
            <person name="Hornburger P."/>
            <person name="Mueller R.-W."/>
            <person name="Bruemmer F."/>
            <person name="Labrenz M."/>
            <person name="Spormann A.M."/>
            <person name="Op Den Camp H."/>
            <person name="Overmann J."/>
            <person name="Amann R."/>
            <person name="Jetten M.S.M."/>
            <person name="Mascher T."/>
            <person name="Medema M.H."/>
            <person name="Devos D.P."/>
            <person name="Kaster A.-K."/>
            <person name="Ovreas L."/>
            <person name="Rohde M."/>
            <person name="Galperin M.Y."/>
            <person name="Jogler C."/>
        </authorList>
    </citation>
    <scope>NUCLEOTIDE SEQUENCE [LARGE SCALE GENOMIC DNA]</scope>
    <source>
        <strain evidence="7 8">Pla111</strain>
    </source>
</reference>
<gene>
    <name evidence="7" type="ORF">Pla111_30100</name>
</gene>
<evidence type="ECO:0000256" key="4">
    <source>
        <dbReference type="ARBA" id="ARBA00022840"/>
    </source>
</evidence>
<dbReference type="SMART" id="SM00220">
    <property type="entry name" value="S_TKc"/>
    <property type="match status" value="1"/>
</dbReference>
<dbReference type="InterPro" id="IPR011009">
    <property type="entry name" value="Kinase-like_dom_sf"/>
</dbReference>
<dbReference type="GO" id="GO:0005524">
    <property type="term" value="F:ATP binding"/>
    <property type="evidence" value="ECO:0007669"/>
    <property type="project" value="UniProtKB-KW"/>
</dbReference>
<dbReference type="Gene3D" id="1.10.510.10">
    <property type="entry name" value="Transferase(Phosphotransferase) domain 1"/>
    <property type="match status" value="1"/>
</dbReference>
<dbReference type="PROSITE" id="PS00108">
    <property type="entry name" value="PROTEIN_KINASE_ST"/>
    <property type="match status" value="1"/>
</dbReference>
<evidence type="ECO:0000259" key="6">
    <source>
        <dbReference type="PROSITE" id="PS50011"/>
    </source>
</evidence>
<feature type="region of interest" description="Disordered" evidence="5">
    <location>
        <begin position="288"/>
        <end position="318"/>
    </location>
</feature>